<dbReference type="PANTHER" id="PTHR23308">
    <property type="entry name" value="NUCLEAR INHIBITOR OF PROTEIN PHOSPHATASE-1"/>
    <property type="match status" value="1"/>
</dbReference>
<sequence length="193" mass="21471">MTVVTSYEFSTHPDARLSDAEREHAIEVLRESAVEGRLSHDTFLQRMELALVVRGRDELEALTADLPPAEEGRLTRFVVRAVGKVSALHMRIRNAWRVERLPTLVLPVADSEPMPLPLRIGRDLSSGLRLSDSSASRVHAELRRDGETWTLRDLGSMNGTFVNGRRVMGAVVVRPGDQVTFGRMSYRLAAGQA</sequence>
<reference evidence="3 4" key="1">
    <citation type="submission" date="2019-04" db="EMBL/GenBank/DDBJ databases">
        <title>Streptomyces oryziradicis sp. nov., a novel actinomycete isolated from rhizosphere soil of rice (Oryza sativa L.).</title>
        <authorList>
            <person name="Li C."/>
        </authorList>
    </citation>
    <scope>NUCLEOTIDE SEQUENCE [LARGE SCALE GENOMIC DNA]</scope>
    <source>
        <strain evidence="3 4">NEAU-C40</strain>
    </source>
</reference>
<comment type="caution">
    <text evidence="3">The sequence shown here is derived from an EMBL/GenBank/DDBJ whole genome shotgun (WGS) entry which is preliminary data.</text>
</comment>
<evidence type="ECO:0000313" key="3">
    <source>
        <dbReference type="EMBL" id="TJZ99366.1"/>
    </source>
</evidence>
<accession>A0A4U0RV48</accession>
<feature type="domain" description="FHA" evidence="2">
    <location>
        <begin position="118"/>
        <end position="167"/>
    </location>
</feature>
<organism evidence="3 4">
    <name type="scientific">Actinacidiphila oryziradicis</name>
    <dbReference type="NCBI Taxonomy" id="2571141"/>
    <lineage>
        <taxon>Bacteria</taxon>
        <taxon>Bacillati</taxon>
        <taxon>Actinomycetota</taxon>
        <taxon>Actinomycetes</taxon>
        <taxon>Kitasatosporales</taxon>
        <taxon>Streptomycetaceae</taxon>
        <taxon>Actinacidiphila</taxon>
    </lineage>
</organism>
<evidence type="ECO:0000313" key="4">
    <source>
        <dbReference type="Proteomes" id="UP000305778"/>
    </source>
</evidence>
<name>A0A4U0RV48_9ACTN</name>
<dbReference type="Pfam" id="PF08044">
    <property type="entry name" value="DUF1707"/>
    <property type="match status" value="1"/>
</dbReference>
<dbReference type="PROSITE" id="PS50006">
    <property type="entry name" value="FHA_DOMAIN"/>
    <property type="match status" value="1"/>
</dbReference>
<gene>
    <name evidence="3" type="ORF">FCI23_45980</name>
</gene>
<dbReference type="SMART" id="SM00240">
    <property type="entry name" value="FHA"/>
    <property type="match status" value="1"/>
</dbReference>
<proteinExistence type="predicted"/>
<dbReference type="AlphaFoldDB" id="A0A4U0RV48"/>
<dbReference type="EMBL" id="SUMC01000109">
    <property type="protein sequence ID" value="TJZ99366.1"/>
    <property type="molecule type" value="Genomic_DNA"/>
</dbReference>
<dbReference type="OrthoDB" id="151099at2"/>
<protein>
    <submittedName>
        <fullName evidence="3">FHA domain-containing protein</fullName>
    </submittedName>
</protein>
<dbReference type="InterPro" id="IPR050923">
    <property type="entry name" value="Cell_Proc_Reg/RNA_Proc"/>
</dbReference>
<dbReference type="SUPFAM" id="SSF49879">
    <property type="entry name" value="SMAD/FHA domain"/>
    <property type="match status" value="1"/>
</dbReference>
<dbReference type="Pfam" id="PF00498">
    <property type="entry name" value="FHA"/>
    <property type="match status" value="1"/>
</dbReference>
<evidence type="ECO:0000256" key="1">
    <source>
        <dbReference type="ARBA" id="ARBA00022553"/>
    </source>
</evidence>
<dbReference type="Proteomes" id="UP000305778">
    <property type="component" value="Unassembled WGS sequence"/>
</dbReference>
<dbReference type="InterPro" id="IPR000253">
    <property type="entry name" value="FHA_dom"/>
</dbReference>
<dbReference type="CDD" id="cd00060">
    <property type="entry name" value="FHA"/>
    <property type="match status" value="1"/>
</dbReference>
<evidence type="ECO:0000259" key="2">
    <source>
        <dbReference type="PROSITE" id="PS50006"/>
    </source>
</evidence>
<dbReference type="InterPro" id="IPR012551">
    <property type="entry name" value="DUF1707_SHOCT-like"/>
</dbReference>
<keyword evidence="4" id="KW-1185">Reference proteome</keyword>
<dbReference type="InterPro" id="IPR008984">
    <property type="entry name" value="SMAD_FHA_dom_sf"/>
</dbReference>
<keyword evidence="1" id="KW-0597">Phosphoprotein</keyword>
<dbReference type="Gene3D" id="2.60.200.20">
    <property type="match status" value="1"/>
</dbReference>